<protein>
    <recommendedName>
        <fullName evidence="3">Renal dipeptidase</fullName>
    </recommendedName>
</protein>
<dbReference type="Pfam" id="PF14907">
    <property type="entry name" value="NTP_transf_5"/>
    <property type="match status" value="1"/>
</dbReference>
<evidence type="ECO:0008006" key="3">
    <source>
        <dbReference type="Google" id="ProtNLM"/>
    </source>
</evidence>
<dbReference type="EMBL" id="MRVI01000002">
    <property type="protein sequence ID" value="OOC59297.1"/>
    <property type="molecule type" value="Genomic_DNA"/>
</dbReference>
<name>A0ABX3JR36_9BACL</name>
<evidence type="ECO:0000313" key="2">
    <source>
        <dbReference type="Proteomes" id="UP000189059"/>
    </source>
</evidence>
<dbReference type="InterPro" id="IPR043519">
    <property type="entry name" value="NT_sf"/>
</dbReference>
<dbReference type="RefSeq" id="WP_077570340.1">
    <property type="nucleotide sequence ID" value="NZ_MRVI01000002.1"/>
</dbReference>
<evidence type="ECO:0000313" key="1">
    <source>
        <dbReference type="EMBL" id="OOC59297.1"/>
    </source>
</evidence>
<comment type="caution">
    <text evidence="1">The sequence shown here is derived from an EMBL/GenBank/DDBJ whole genome shotgun (WGS) entry which is preliminary data.</text>
</comment>
<organism evidence="1 2">
    <name type="scientific">Paenibacillus ihbetae</name>
    <dbReference type="NCBI Taxonomy" id="1870820"/>
    <lineage>
        <taxon>Bacteria</taxon>
        <taxon>Bacillati</taxon>
        <taxon>Bacillota</taxon>
        <taxon>Bacilli</taxon>
        <taxon>Bacillales</taxon>
        <taxon>Paenibacillaceae</taxon>
        <taxon>Paenibacillus</taxon>
    </lineage>
</organism>
<keyword evidence="2" id="KW-1185">Reference proteome</keyword>
<sequence>MNNSSKVLDPTSLSKELQLLLLLVVENNESALLDYDYTNLDWGYFLELTRHHRLYPVAYVKLNKLLTDCIPSDVLKELQLEYQKNTFRMLKLSMEMEYVVSILNVHGINALVLKGPVLSESLYGDVSLRTSKDIDILISIDQLDQARQVMVEHGYEFKEDLLSIGREWKWRWHHLSCTHPERGIEIEIHWRLSHDSGNEPTFTELWDRKRRSPLTKRPVYFLGKEDLFFYLVTHGARHGWFRLRWLLDIDRMILKGIDKTKLELLLDQYRSKQLAGQALILSSRLLKTPLTEELEHLTNGRHSYRLAVSAFKFISEIVRLEFSEPSVRYQLSLKTKLQKAKFLVSRLHPDSLDLQMVNLPRRLYFLYYPLRPFLWLARKCKCI</sequence>
<accession>A0ABX3JR36</accession>
<dbReference type="SUPFAM" id="SSF81301">
    <property type="entry name" value="Nucleotidyltransferase"/>
    <property type="match status" value="1"/>
</dbReference>
<dbReference type="Gene3D" id="3.30.460.40">
    <property type="match status" value="1"/>
</dbReference>
<proteinExistence type="predicted"/>
<dbReference type="Proteomes" id="UP000189059">
    <property type="component" value="Unassembled WGS sequence"/>
</dbReference>
<gene>
    <name evidence="1" type="ORF">BBD40_27125</name>
</gene>
<dbReference type="InterPro" id="IPR039498">
    <property type="entry name" value="NTP_transf_5"/>
</dbReference>
<reference evidence="1 2" key="1">
    <citation type="submission" date="2016-12" db="EMBL/GenBank/DDBJ databases">
        <title>Genome sequencing and description of Paenibacillus sp. nov. from high altitude lake in the Indian Trans- Himalayas.</title>
        <authorList>
            <person name="Kiran S."/>
            <person name="Swarnkar M.K."/>
            <person name="Rana A."/>
            <person name="Tewari R."/>
            <person name="Gulati A."/>
        </authorList>
    </citation>
    <scope>NUCLEOTIDE SEQUENCE [LARGE SCALE GENOMIC DNA]</scope>
    <source>
        <strain evidence="1 2">IHBB 9951</strain>
    </source>
</reference>